<accession>A0ABV2JF55</accession>
<dbReference type="InterPro" id="IPR050275">
    <property type="entry name" value="PGM_Phosphatase"/>
</dbReference>
<dbReference type="PANTHER" id="PTHR48100:SF1">
    <property type="entry name" value="HISTIDINE PHOSPHATASE FAMILY PROTEIN-RELATED"/>
    <property type="match status" value="1"/>
</dbReference>
<keyword evidence="1" id="KW-0413">Isomerase</keyword>
<protein>
    <submittedName>
        <fullName evidence="1">Phosphoglycerate mutase</fullName>
        <ecNumber evidence="1">5.4.2.12</ecNumber>
    </submittedName>
</protein>
<dbReference type="EMBL" id="JBEPLN010000014">
    <property type="protein sequence ID" value="MET3634401.1"/>
    <property type="molecule type" value="Genomic_DNA"/>
</dbReference>
<dbReference type="RefSeq" id="WP_354368730.1">
    <property type="nucleotide sequence ID" value="NZ_JBEPLN010000014.1"/>
</dbReference>
<reference evidence="1 2" key="1">
    <citation type="submission" date="2024-06" db="EMBL/GenBank/DDBJ databases">
        <title>Genomic Encyclopedia of Type Strains, Phase IV (KMG-IV): sequencing the most valuable type-strain genomes for metagenomic binning, comparative biology and taxonomic classification.</title>
        <authorList>
            <person name="Goeker M."/>
        </authorList>
    </citation>
    <scope>NUCLEOTIDE SEQUENCE [LARGE SCALE GENOMIC DNA]</scope>
    <source>
        <strain evidence="1 2">DSM 28302</strain>
    </source>
</reference>
<dbReference type="InterPro" id="IPR013078">
    <property type="entry name" value="His_Pase_superF_clade-1"/>
</dbReference>
<evidence type="ECO:0000313" key="2">
    <source>
        <dbReference type="Proteomes" id="UP001549037"/>
    </source>
</evidence>
<dbReference type="SMART" id="SM00855">
    <property type="entry name" value="PGAM"/>
    <property type="match status" value="1"/>
</dbReference>
<dbReference type="CDD" id="cd07067">
    <property type="entry name" value="HP_PGM_like"/>
    <property type="match status" value="1"/>
</dbReference>
<dbReference type="PIRSF" id="PIRSF000709">
    <property type="entry name" value="6PFK_2-Ptase"/>
    <property type="match status" value="1"/>
</dbReference>
<dbReference type="Gene3D" id="3.40.50.1240">
    <property type="entry name" value="Phosphoglycerate mutase-like"/>
    <property type="match status" value="1"/>
</dbReference>
<sequence>MKIYLIRHGKTQWNLEGRFQGASGDSPLLPEAKKSVKKLGQYLADIPFDAIYSSDLHRAITTAEIISQEHHPPLLVQKEASLREWDLGTLEGQKISIMEAIYPKQMEAFSHNLARFDHNAFDAESVYHTTQRIGHFIKSLYGKKDSILIVGHGASLTAAIRSLLGYEYAKLRQNGGLDNASITILETNDGQNFKLITWNDTSYDK</sequence>
<dbReference type="EC" id="5.4.2.12" evidence="1"/>
<keyword evidence="2" id="KW-1185">Reference proteome</keyword>
<evidence type="ECO:0000313" key="1">
    <source>
        <dbReference type="EMBL" id="MET3634401.1"/>
    </source>
</evidence>
<dbReference type="InterPro" id="IPR029033">
    <property type="entry name" value="His_PPase_superfam"/>
</dbReference>
<gene>
    <name evidence="1" type="ORF">ABID28_001044</name>
</gene>
<dbReference type="SUPFAM" id="SSF53254">
    <property type="entry name" value="Phosphoglycerate mutase-like"/>
    <property type="match status" value="1"/>
</dbReference>
<dbReference type="PANTHER" id="PTHR48100">
    <property type="entry name" value="BROAD-SPECIFICITY PHOSPHATASE YOR283W-RELATED"/>
    <property type="match status" value="1"/>
</dbReference>
<organism evidence="1 2">
    <name type="scientific">Streptococcus porcorum</name>
    <dbReference type="NCBI Taxonomy" id="701526"/>
    <lineage>
        <taxon>Bacteria</taxon>
        <taxon>Bacillati</taxon>
        <taxon>Bacillota</taxon>
        <taxon>Bacilli</taxon>
        <taxon>Lactobacillales</taxon>
        <taxon>Streptococcaceae</taxon>
        <taxon>Streptococcus</taxon>
    </lineage>
</organism>
<name>A0ABV2JF55_9STRE</name>
<proteinExistence type="predicted"/>
<comment type="caution">
    <text evidence="1">The sequence shown here is derived from an EMBL/GenBank/DDBJ whole genome shotgun (WGS) entry which is preliminary data.</text>
</comment>
<dbReference type="Proteomes" id="UP001549037">
    <property type="component" value="Unassembled WGS sequence"/>
</dbReference>
<dbReference type="Pfam" id="PF00300">
    <property type="entry name" value="His_Phos_1"/>
    <property type="match status" value="1"/>
</dbReference>
<dbReference type="GO" id="GO:0004619">
    <property type="term" value="F:phosphoglycerate mutase activity"/>
    <property type="evidence" value="ECO:0007669"/>
    <property type="project" value="UniProtKB-EC"/>
</dbReference>